<dbReference type="Proteomes" id="UP000467132">
    <property type="component" value="Unassembled WGS sequence"/>
</dbReference>
<gene>
    <name evidence="1" type="ORF">D3Z33_00650</name>
</gene>
<keyword evidence="2" id="KW-1185">Reference proteome</keyword>
<accession>A0A845QW16</accession>
<evidence type="ECO:0000313" key="2">
    <source>
        <dbReference type="Proteomes" id="UP000467132"/>
    </source>
</evidence>
<dbReference type="AlphaFoldDB" id="A0A845QW16"/>
<dbReference type="OrthoDB" id="5783349at2"/>
<reference evidence="1 2" key="1">
    <citation type="submission" date="2018-08" db="EMBL/GenBank/DDBJ databases">
        <title>Murine metabolic-syndrome-specific gut microbial biobank.</title>
        <authorList>
            <person name="Liu C."/>
        </authorList>
    </citation>
    <scope>NUCLEOTIDE SEQUENCE [LARGE SCALE GENOMIC DNA]</scope>
    <source>
        <strain evidence="1 2">583</strain>
    </source>
</reference>
<organism evidence="1 2">
    <name type="scientific">Senegalia massiliensis</name>
    <dbReference type="NCBI Taxonomy" id="1720316"/>
    <lineage>
        <taxon>Bacteria</taxon>
        <taxon>Bacillati</taxon>
        <taxon>Bacillota</taxon>
        <taxon>Clostridia</taxon>
        <taxon>Eubacteriales</taxon>
        <taxon>Clostridiaceae</taxon>
        <taxon>Senegalia</taxon>
    </lineage>
</organism>
<evidence type="ECO:0008006" key="3">
    <source>
        <dbReference type="Google" id="ProtNLM"/>
    </source>
</evidence>
<dbReference type="RefSeq" id="WP_160195871.1">
    <property type="nucleotide sequence ID" value="NZ_QXXA01000001.1"/>
</dbReference>
<dbReference type="EMBL" id="QXXA01000001">
    <property type="protein sequence ID" value="NBI05362.1"/>
    <property type="molecule type" value="Genomic_DNA"/>
</dbReference>
<evidence type="ECO:0000313" key="1">
    <source>
        <dbReference type="EMBL" id="NBI05362.1"/>
    </source>
</evidence>
<name>A0A845QW16_9CLOT</name>
<sequence>MQKEVLSLLDSIVTKMGRIISKKNYNKEKHKDSFTYRVIYNDSLILLKEIEPYLVIDRKKSRAKLILQKYKKITPRNGKYNDELRKRKEQFYKEFMAL</sequence>
<protein>
    <recommendedName>
        <fullName evidence="3">LAGLIDADG homing endonuclease</fullName>
    </recommendedName>
</protein>
<comment type="caution">
    <text evidence="1">The sequence shown here is derived from an EMBL/GenBank/DDBJ whole genome shotgun (WGS) entry which is preliminary data.</text>
</comment>
<proteinExistence type="predicted"/>